<reference evidence="2 3" key="1">
    <citation type="journal article" date="2024" name="Nat. Commun.">
        <title>Phylogenomics reveals the evolutionary origins of lichenization in chlorophyte algae.</title>
        <authorList>
            <person name="Puginier C."/>
            <person name="Libourel C."/>
            <person name="Otte J."/>
            <person name="Skaloud P."/>
            <person name="Haon M."/>
            <person name="Grisel S."/>
            <person name="Petersen M."/>
            <person name="Berrin J.G."/>
            <person name="Delaux P.M."/>
            <person name="Dal Grande F."/>
            <person name="Keller J."/>
        </authorList>
    </citation>
    <scope>NUCLEOTIDE SEQUENCE [LARGE SCALE GENOMIC DNA]</scope>
    <source>
        <strain evidence="2 3">SAG 2523</strain>
    </source>
</reference>
<proteinExistence type="predicted"/>
<dbReference type="EMBL" id="JALJOV010000148">
    <property type="protein sequence ID" value="KAK9866604.1"/>
    <property type="molecule type" value="Genomic_DNA"/>
</dbReference>
<dbReference type="AlphaFoldDB" id="A0AAW1TCH3"/>
<dbReference type="PANTHER" id="PTHR33427">
    <property type="entry name" value="HNH ENDONUCLEASE"/>
    <property type="match status" value="1"/>
</dbReference>
<accession>A0AAW1TCH3</accession>
<evidence type="ECO:0000256" key="1">
    <source>
        <dbReference type="SAM" id="MobiDB-lite"/>
    </source>
</evidence>
<evidence type="ECO:0000313" key="2">
    <source>
        <dbReference type="EMBL" id="KAK9866604.1"/>
    </source>
</evidence>
<gene>
    <name evidence="2" type="ORF">WJX84_009021</name>
</gene>
<organism evidence="2 3">
    <name type="scientific">Apatococcus fuscideae</name>
    <dbReference type="NCBI Taxonomy" id="2026836"/>
    <lineage>
        <taxon>Eukaryota</taxon>
        <taxon>Viridiplantae</taxon>
        <taxon>Chlorophyta</taxon>
        <taxon>core chlorophytes</taxon>
        <taxon>Trebouxiophyceae</taxon>
        <taxon>Chlorellales</taxon>
        <taxon>Chlorellaceae</taxon>
        <taxon>Apatococcus</taxon>
    </lineage>
</organism>
<comment type="caution">
    <text evidence="2">The sequence shown here is derived from an EMBL/GenBank/DDBJ whole genome shotgun (WGS) entry which is preliminary data.</text>
</comment>
<name>A0AAW1TCH3_9CHLO</name>
<dbReference type="PANTHER" id="PTHR33427:SF2">
    <property type="entry name" value="TRICHOHYALIN"/>
    <property type="match status" value="1"/>
</dbReference>
<feature type="compositionally biased region" description="Gly residues" evidence="1">
    <location>
        <begin position="29"/>
        <end position="39"/>
    </location>
</feature>
<feature type="region of interest" description="Disordered" evidence="1">
    <location>
        <begin position="140"/>
        <end position="178"/>
    </location>
</feature>
<protein>
    <recommendedName>
        <fullName evidence="4">HNH nuclease domain-containing protein</fullName>
    </recommendedName>
</protein>
<evidence type="ECO:0008006" key="4">
    <source>
        <dbReference type="Google" id="ProtNLM"/>
    </source>
</evidence>
<feature type="region of interest" description="Disordered" evidence="1">
    <location>
        <begin position="1"/>
        <end position="39"/>
    </location>
</feature>
<evidence type="ECO:0000313" key="3">
    <source>
        <dbReference type="Proteomes" id="UP001485043"/>
    </source>
</evidence>
<sequence length="455" mass="48835">MQTPMPTARGVRQARAGMQPAAGPSSAGGEQGQGRGSGVGAAFRRRVEVAARAALQARDPQGQTVAALAAQLQEPPAAVRAALEVLQNVQEDEAADLSLMIEDDFFFDANTGILIGSEASSRPSEPGWQAQRYVTTQAAPSGPLEQGAAAATSATLAKPPDTVSDAVSGAESRTAGRERKASLVHLSAGASHTILASSAVPWWSETPDAPFPAEFQDPEHSNEYHFDRIAMDSSGRLDYQGRRLTPTEAAALRSAWECRYPKAEHANTLGNGRESVSHRRNITTKAQVRQACWSALVDLDGSEAIRAVEPRLAELFRCDAYGNVVSIQASGSAVCAFEADHIFPWSRGGLSVSANLMAVHWGANRFVKNAKIPNALTDAEVERLQCGLSVQIFLHMYSKRSHVPRTKLSLWDAHFQTLLLRTYAVPWELAPLITSDNALELLGRAHQAALDDITS</sequence>
<keyword evidence="3" id="KW-1185">Reference proteome</keyword>
<dbReference type="Proteomes" id="UP001485043">
    <property type="component" value="Unassembled WGS sequence"/>
</dbReference>
<feature type="compositionally biased region" description="Low complexity" evidence="1">
    <location>
        <begin position="148"/>
        <end position="157"/>
    </location>
</feature>